<dbReference type="InterPro" id="IPR024671">
    <property type="entry name" value="Atg22-like"/>
</dbReference>
<evidence type="ECO:0000256" key="3">
    <source>
        <dbReference type="ARBA" id="ARBA00022692"/>
    </source>
</evidence>
<evidence type="ECO:0000313" key="8">
    <source>
        <dbReference type="Proteomes" id="UP000190888"/>
    </source>
</evidence>
<evidence type="ECO:0000256" key="4">
    <source>
        <dbReference type="ARBA" id="ARBA00022989"/>
    </source>
</evidence>
<evidence type="ECO:0000256" key="6">
    <source>
        <dbReference type="SAM" id="Phobius"/>
    </source>
</evidence>
<dbReference type="Pfam" id="PF11700">
    <property type="entry name" value="ATG22"/>
    <property type="match status" value="1"/>
</dbReference>
<feature type="transmembrane region" description="Helical" evidence="6">
    <location>
        <begin position="285"/>
        <end position="303"/>
    </location>
</feature>
<gene>
    <name evidence="7" type="ORF">SAMN04488132_101303</name>
</gene>
<feature type="transmembrane region" description="Helical" evidence="6">
    <location>
        <begin position="252"/>
        <end position="273"/>
    </location>
</feature>
<dbReference type="OrthoDB" id="9768783at2"/>
<comment type="subcellular location">
    <subcellularLocation>
        <location evidence="1">Endomembrane system</location>
        <topology evidence="1">Multi-pass membrane protein</topology>
    </subcellularLocation>
</comment>
<proteinExistence type="predicted"/>
<feature type="transmembrane region" description="Helical" evidence="6">
    <location>
        <begin position="192"/>
        <end position="211"/>
    </location>
</feature>
<feature type="transmembrane region" description="Helical" evidence="6">
    <location>
        <begin position="379"/>
        <end position="398"/>
    </location>
</feature>
<evidence type="ECO:0000313" key="7">
    <source>
        <dbReference type="EMBL" id="SJZ35049.1"/>
    </source>
</evidence>
<feature type="transmembrane region" description="Helical" evidence="6">
    <location>
        <begin position="119"/>
        <end position="139"/>
    </location>
</feature>
<dbReference type="EMBL" id="FUWH01000001">
    <property type="protein sequence ID" value="SJZ35049.1"/>
    <property type="molecule type" value="Genomic_DNA"/>
</dbReference>
<feature type="transmembrane region" description="Helical" evidence="6">
    <location>
        <begin position="315"/>
        <end position="333"/>
    </location>
</feature>
<dbReference type="InterPro" id="IPR050495">
    <property type="entry name" value="ATG22/LtaA_families"/>
</dbReference>
<dbReference type="PANTHER" id="PTHR23519:SF1">
    <property type="entry name" value="AUTOPHAGY-RELATED PROTEIN 22"/>
    <property type="match status" value="1"/>
</dbReference>
<dbReference type="Gene3D" id="1.20.1250.20">
    <property type="entry name" value="MFS general substrate transporter like domains"/>
    <property type="match status" value="1"/>
</dbReference>
<feature type="transmembrane region" description="Helical" evidence="6">
    <location>
        <begin position="160"/>
        <end position="180"/>
    </location>
</feature>
<dbReference type="GO" id="GO:0012505">
    <property type="term" value="C:endomembrane system"/>
    <property type="evidence" value="ECO:0007669"/>
    <property type="project" value="UniProtKB-SubCell"/>
</dbReference>
<sequence length="439" mass="48458">MKTASKKVITGWAMYDWANSVYNLVITSTIFPAYFEAVTGDGNDATANDTVKLFGREFVNTSLYNYALAVAFLVVALISPILSSIADYKGNKKSFLRFFCTMGSIACCALFFYNSSNLAYGLICMIVACIGYWASLVFYNSYLPEIAAPEDQDKVSAKGFSMGYIGSVILQVICFVFVLMPDTFGITTGKASQISFLLVGVWWWGFGQFSLSRLPKSQPAGSGNKGSIFTNGYKELNKVWKQLTHLPVLKRYLGAFFFFNMGVQTVMLAATLYGKSELNIPTTNLIISILIIQLVAIPGAYLTAKLSDRIGNFRALMVMVALWIVLCVIGYMLPRDGIYEFYSLATLVGFVMGGIQSLSRSTYAKLMPETKDTTSFFSFYDVTEKIAIVIGMFSFGYINELTGSQRNSVLALVAFFALGFAMLVYASATQRNRSKLTHS</sequence>
<organism evidence="7 8">
    <name type="scientific">Sediminibacterium ginsengisoli</name>
    <dbReference type="NCBI Taxonomy" id="413434"/>
    <lineage>
        <taxon>Bacteria</taxon>
        <taxon>Pseudomonadati</taxon>
        <taxon>Bacteroidota</taxon>
        <taxon>Chitinophagia</taxon>
        <taxon>Chitinophagales</taxon>
        <taxon>Chitinophagaceae</taxon>
        <taxon>Sediminibacterium</taxon>
    </lineage>
</organism>
<keyword evidence="8" id="KW-1185">Reference proteome</keyword>
<keyword evidence="4 6" id="KW-1133">Transmembrane helix</keyword>
<keyword evidence="5 6" id="KW-0472">Membrane</keyword>
<dbReference type="SUPFAM" id="SSF103473">
    <property type="entry name" value="MFS general substrate transporter"/>
    <property type="match status" value="1"/>
</dbReference>
<feature type="transmembrane region" description="Helical" evidence="6">
    <location>
        <begin position="12"/>
        <end position="35"/>
    </location>
</feature>
<evidence type="ECO:0000256" key="5">
    <source>
        <dbReference type="ARBA" id="ARBA00023136"/>
    </source>
</evidence>
<dbReference type="InterPro" id="IPR036259">
    <property type="entry name" value="MFS_trans_sf"/>
</dbReference>
<dbReference type="PANTHER" id="PTHR23519">
    <property type="entry name" value="AUTOPHAGY-RELATED PROTEIN 22"/>
    <property type="match status" value="1"/>
</dbReference>
<feature type="transmembrane region" description="Helical" evidence="6">
    <location>
        <begin position="339"/>
        <end position="358"/>
    </location>
</feature>
<feature type="transmembrane region" description="Helical" evidence="6">
    <location>
        <begin position="63"/>
        <end position="83"/>
    </location>
</feature>
<dbReference type="STRING" id="413434.SAMN04488132_101303"/>
<evidence type="ECO:0000256" key="1">
    <source>
        <dbReference type="ARBA" id="ARBA00004127"/>
    </source>
</evidence>
<name>A0A1T4JY58_9BACT</name>
<keyword evidence="3 6" id="KW-0812">Transmembrane</keyword>
<feature type="transmembrane region" description="Helical" evidence="6">
    <location>
        <begin position="95"/>
        <end position="113"/>
    </location>
</feature>
<dbReference type="AlphaFoldDB" id="A0A1T4JY58"/>
<reference evidence="7 8" key="1">
    <citation type="submission" date="2017-02" db="EMBL/GenBank/DDBJ databases">
        <authorList>
            <person name="Peterson S.W."/>
        </authorList>
    </citation>
    <scope>NUCLEOTIDE SEQUENCE [LARGE SCALE GENOMIC DNA]</scope>
    <source>
        <strain evidence="7 8">DSM 22335</strain>
    </source>
</reference>
<accession>A0A1T4JY58</accession>
<evidence type="ECO:0000256" key="2">
    <source>
        <dbReference type="ARBA" id="ARBA00022448"/>
    </source>
</evidence>
<dbReference type="RefSeq" id="WP_078829645.1">
    <property type="nucleotide sequence ID" value="NZ_FUWH01000001.1"/>
</dbReference>
<dbReference type="Proteomes" id="UP000190888">
    <property type="component" value="Unassembled WGS sequence"/>
</dbReference>
<protein>
    <submittedName>
        <fullName evidence="7">MFS transporter, UMF1 family</fullName>
    </submittedName>
</protein>
<keyword evidence="2" id="KW-0813">Transport</keyword>
<feature type="transmembrane region" description="Helical" evidence="6">
    <location>
        <begin position="410"/>
        <end position="428"/>
    </location>
</feature>